<dbReference type="Pfam" id="PF00892">
    <property type="entry name" value="EamA"/>
    <property type="match status" value="1"/>
</dbReference>
<evidence type="ECO:0000313" key="3">
    <source>
        <dbReference type="EMBL" id="TKJ39889.1"/>
    </source>
</evidence>
<dbReference type="InterPro" id="IPR037185">
    <property type="entry name" value="EmrE-like"/>
</dbReference>
<comment type="caution">
    <text evidence="3">The sequence shown here is derived from an EMBL/GenBank/DDBJ whole genome shotgun (WGS) entry which is preliminary data.</text>
</comment>
<feature type="domain" description="EamA" evidence="2">
    <location>
        <begin position="11"/>
        <end position="138"/>
    </location>
</feature>
<feature type="transmembrane region" description="Helical" evidence="1">
    <location>
        <begin position="65"/>
        <end position="83"/>
    </location>
</feature>
<organism evidence="3 4">
    <name type="scientific">candidate division TA06 bacterium B3_TA06</name>
    <dbReference type="NCBI Taxonomy" id="2012487"/>
    <lineage>
        <taxon>Bacteria</taxon>
        <taxon>Bacteria division TA06</taxon>
    </lineage>
</organism>
<dbReference type="EMBL" id="NJBO01000022">
    <property type="protein sequence ID" value="TKJ39889.1"/>
    <property type="molecule type" value="Genomic_DNA"/>
</dbReference>
<accession>A0A532UYB5</accession>
<feature type="transmembrane region" description="Helical" evidence="1">
    <location>
        <begin position="12"/>
        <end position="30"/>
    </location>
</feature>
<feature type="transmembrane region" description="Helical" evidence="1">
    <location>
        <begin position="95"/>
        <end position="115"/>
    </location>
</feature>
<keyword evidence="1" id="KW-1133">Transmembrane helix</keyword>
<feature type="transmembrane region" description="Helical" evidence="1">
    <location>
        <begin position="37"/>
        <end position="59"/>
    </location>
</feature>
<dbReference type="GO" id="GO:0016020">
    <property type="term" value="C:membrane"/>
    <property type="evidence" value="ECO:0007669"/>
    <property type="project" value="InterPro"/>
</dbReference>
<dbReference type="SUPFAM" id="SSF103481">
    <property type="entry name" value="Multidrug resistance efflux transporter EmrE"/>
    <property type="match status" value="1"/>
</dbReference>
<keyword evidence="1" id="KW-0812">Transmembrane</keyword>
<evidence type="ECO:0000313" key="4">
    <source>
        <dbReference type="Proteomes" id="UP000317778"/>
    </source>
</evidence>
<evidence type="ECO:0000259" key="2">
    <source>
        <dbReference type="Pfam" id="PF00892"/>
    </source>
</evidence>
<feature type="transmembrane region" description="Helical" evidence="1">
    <location>
        <begin position="121"/>
        <end position="138"/>
    </location>
</feature>
<dbReference type="Proteomes" id="UP000317778">
    <property type="component" value="Unassembled WGS sequence"/>
</dbReference>
<reference evidence="3 4" key="1">
    <citation type="submission" date="2017-06" db="EMBL/GenBank/DDBJ databases">
        <title>Novel microbial phyla capable of carbon fixation and sulfur reduction in deep-sea sediments.</title>
        <authorList>
            <person name="Huang J."/>
            <person name="Baker B."/>
            <person name="Wang Y."/>
        </authorList>
    </citation>
    <scope>NUCLEOTIDE SEQUENCE [LARGE SCALE GENOMIC DNA]</scope>
    <source>
        <strain evidence="3">B3_TA06</strain>
    </source>
</reference>
<dbReference type="Gene3D" id="1.10.3730.20">
    <property type="match status" value="1"/>
</dbReference>
<keyword evidence="1" id="KW-0472">Membrane</keyword>
<name>A0A532UYB5_UNCT6</name>
<gene>
    <name evidence="3" type="ORF">CEE36_10185</name>
</gene>
<dbReference type="InterPro" id="IPR000620">
    <property type="entry name" value="EamA_dom"/>
</dbReference>
<evidence type="ECO:0000256" key="1">
    <source>
        <dbReference type="SAM" id="Phobius"/>
    </source>
</evidence>
<sequence length="139" mass="15090">MKHLFSDWRVLSVIAILGWGAWGILLKFALKQLDWRAALLVGSISALPLALALGIGPFTWRFDRYVLFAALAGIGALVAALAFNRAIQKGGPLNVVVPLTSQYVLVIVVFSIIFFNEPLTWKRIVGIASAIAAIVFLSL</sequence>
<dbReference type="AlphaFoldDB" id="A0A532UYB5"/>
<protein>
    <recommendedName>
        <fullName evidence="2">EamA domain-containing protein</fullName>
    </recommendedName>
</protein>
<proteinExistence type="predicted"/>